<comment type="subcellular location">
    <subcellularLocation>
        <location evidence="2">Cytoplasm</location>
    </subcellularLocation>
    <subcellularLocation>
        <location evidence="1">Nucleus</location>
    </subcellularLocation>
</comment>
<gene>
    <name evidence="10" type="ORF">KFE25_006733</name>
</gene>
<evidence type="ECO:0008006" key="12">
    <source>
        <dbReference type="Google" id="ProtNLM"/>
    </source>
</evidence>
<dbReference type="PANTHER" id="PTHR10927:SF1">
    <property type="entry name" value="RIBOSOME MATURATION PROTEIN SBDS"/>
    <property type="match status" value="1"/>
</dbReference>
<dbReference type="SUPFAM" id="SSF89895">
    <property type="entry name" value="FYSH domain"/>
    <property type="match status" value="1"/>
</dbReference>
<dbReference type="Proteomes" id="UP000751190">
    <property type="component" value="Unassembled WGS sequence"/>
</dbReference>
<dbReference type="NCBIfam" id="TIGR00291">
    <property type="entry name" value="RNA_SBDS"/>
    <property type="match status" value="1"/>
</dbReference>
<dbReference type="EMBL" id="JAGTXO010000005">
    <property type="protein sequence ID" value="KAG8467681.1"/>
    <property type="molecule type" value="Genomic_DNA"/>
</dbReference>
<dbReference type="Gene3D" id="3.30.1250.10">
    <property type="entry name" value="Ribosome maturation protein SBDS, N-terminal domain"/>
    <property type="match status" value="1"/>
</dbReference>
<evidence type="ECO:0000259" key="9">
    <source>
        <dbReference type="Pfam" id="PF09377"/>
    </source>
</evidence>
<dbReference type="Pfam" id="PF09377">
    <property type="entry name" value="SBDS_domain_II"/>
    <property type="match status" value="1"/>
</dbReference>
<dbReference type="AlphaFoldDB" id="A0A8J5XF49"/>
<reference evidence="10" key="1">
    <citation type="submission" date="2021-05" db="EMBL/GenBank/DDBJ databases">
        <title>The genome of the haptophyte Pavlova lutheri (Diacronema luteri, Pavlovales) - a model for lipid biosynthesis in eukaryotic algae.</title>
        <authorList>
            <person name="Hulatt C.J."/>
            <person name="Posewitz M.C."/>
        </authorList>
    </citation>
    <scope>NUCLEOTIDE SEQUENCE</scope>
    <source>
        <strain evidence="10">NIVA-4/92</strain>
    </source>
</reference>
<keyword evidence="5" id="KW-0690">Ribosome biogenesis</keyword>
<keyword evidence="6" id="KW-0539">Nucleus</keyword>
<sequence length="361" mass="39113">MPSFLPIGQKRLTNIAVVRIQRGKKKFEIACYPNKVINWRNGVEKDLDEVFQSRQIFVNVSKALVAKRDDLIAAFGTDDEDALSVMILEQGELQVSDKERHLHFDSLFHEVATIVADKCVDASGRPMTVSLIERAMHDAHFSIAPMRSAKQQALDVIRLLEQSGMGISRARMRVRVRAERDGAADVGALLRALDGLQIEREATGDGGFEAVCLIQPHTFRELSHPPKTAPRMAVEVVDARVTMGAGADGGSATAAPLAPPVGVRDERVPPAVVAPRAVIAAADATVAAAADGSGASKPFVCKSCPGAAFATAHAHREHFKSDWHKYNLCLKTKGQTAVTAEEHIERMHEQAADAGVDDFFK</sequence>
<dbReference type="InterPro" id="IPR002140">
    <property type="entry name" value="Sdo1/SBDS"/>
</dbReference>
<evidence type="ECO:0000256" key="3">
    <source>
        <dbReference type="ARBA" id="ARBA00007433"/>
    </source>
</evidence>
<feature type="domain" description="Ribosome maturation protein SDO1/SBDS N-terminal" evidence="8">
    <location>
        <begin position="14"/>
        <end position="100"/>
    </location>
</feature>
<dbReference type="GO" id="GO:0042256">
    <property type="term" value="P:cytosolic ribosome assembly"/>
    <property type="evidence" value="ECO:0007669"/>
    <property type="project" value="InterPro"/>
</dbReference>
<evidence type="ECO:0000256" key="1">
    <source>
        <dbReference type="ARBA" id="ARBA00004123"/>
    </source>
</evidence>
<dbReference type="InterPro" id="IPR018978">
    <property type="entry name" value="SDO1/SBDS_central"/>
</dbReference>
<accession>A0A8J5XF49</accession>
<evidence type="ECO:0000256" key="6">
    <source>
        <dbReference type="ARBA" id="ARBA00023242"/>
    </source>
</evidence>
<evidence type="ECO:0000256" key="7">
    <source>
        <dbReference type="ARBA" id="ARBA00049708"/>
    </source>
</evidence>
<dbReference type="InterPro" id="IPR039100">
    <property type="entry name" value="Sdo1/SBDS-like"/>
</dbReference>
<comment type="similarity">
    <text evidence="3">Belongs to the SDO1/SBDS family.</text>
</comment>
<dbReference type="PANTHER" id="PTHR10927">
    <property type="entry name" value="RIBOSOME MATURATION PROTEIN SBDS"/>
    <property type="match status" value="1"/>
</dbReference>
<dbReference type="InterPro" id="IPR019783">
    <property type="entry name" value="SDO1/SBDS_N"/>
</dbReference>
<evidence type="ECO:0000313" key="10">
    <source>
        <dbReference type="EMBL" id="KAG8467681.1"/>
    </source>
</evidence>
<dbReference type="GO" id="GO:0005737">
    <property type="term" value="C:cytoplasm"/>
    <property type="evidence" value="ECO:0007669"/>
    <property type="project" value="UniProtKB-SubCell"/>
</dbReference>
<evidence type="ECO:0000313" key="11">
    <source>
        <dbReference type="Proteomes" id="UP000751190"/>
    </source>
</evidence>
<evidence type="ECO:0000256" key="2">
    <source>
        <dbReference type="ARBA" id="ARBA00004496"/>
    </source>
</evidence>
<keyword evidence="11" id="KW-1185">Reference proteome</keyword>
<evidence type="ECO:0000256" key="5">
    <source>
        <dbReference type="ARBA" id="ARBA00022517"/>
    </source>
</evidence>
<dbReference type="Pfam" id="PF01172">
    <property type="entry name" value="SBDS_N"/>
    <property type="match status" value="1"/>
</dbReference>
<comment type="subunit">
    <text evidence="7">Associates with the 60S ribosomal subunit.</text>
</comment>
<evidence type="ECO:0000256" key="4">
    <source>
        <dbReference type="ARBA" id="ARBA00022490"/>
    </source>
</evidence>
<dbReference type="GO" id="GO:0005634">
    <property type="term" value="C:nucleus"/>
    <property type="evidence" value="ECO:0007669"/>
    <property type="project" value="UniProtKB-SubCell"/>
</dbReference>
<dbReference type="SUPFAM" id="SSF109728">
    <property type="entry name" value="Hypothetical protein AF0491, middle domain"/>
    <property type="match status" value="1"/>
</dbReference>
<protein>
    <recommendedName>
        <fullName evidence="12">Ribosome maturation protein SBDS</fullName>
    </recommendedName>
</protein>
<organism evidence="10 11">
    <name type="scientific">Diacronema lutheri</name>
    <name type="common">Unicellular marine alga</name>
    <name type="synonym">Monochrysis lutheri</name>
    <dbReference type="NCBI Taxonomy" id="2081491"/>
    <lineage>
        <taxon>Eukaryota</taxon>
        <taxon>Haptista</taxon>
        <taxon>Haptophyta</taxon>
        <taxon>Pavlovophyceae</taxon>
        <taxon>Pavlovales</taxon>
        <taxon>Pavlovaceae</taxon>
        <taxon>Diacronema</taxon>
    </lineage>
</organism>
<dbReference type="InterPro" id="IPR037188">
    <property type="entry name" value="Sdo1/SBDS_central_sf"/>
</dbReference>
<dbReference type="OrthoDB" id="10253092at2759"/>
<name>A0A8J5XF49_DIALT</name>
<dbReference type="Gene3D" id="1.10.10.900">
    <property type="entry name" value="SBDS protein C-terminal domain, subdomain 1"/>
    <property type="match status" value="1"/>
</dbReference>
<dbReference type="InterPro" id="IPR036786">
    <property type="entry name" value="Ribosome_mat_SBDS_N_sf"/>
</dbReference>
<comment type="caution">
    <text evidence="10">The sequence shown here is derived from an EMBL/GenBank/DDBJ whole genome shotgun (WGS) entry which is preliminary data.</text>
</comment>
<evidence type="ECO:0000259" key="8">
    <source>
        <dbReference type="Pfam" id="PF01172"/>
    </source>
</evidence>
<keyword evidence="4" id="KW-0963">Cytoplasm</keyword>
<proteinExistence type="inferred from homology"/>
<dbReference type="Gene3D" id="3.30.70.240">
    <property type="match status" value="1"/>
</dbReference>
<feature type="domain" description="Ribosome maturation protein SDO1/SBDS central" evidence="9">
    <location>
        <begin position="110"/>
        <end position="170"/>
    </location>
</feature>